<name>A0A0F7L3R8_9VIRU</name>
<reference evidence="1" key="1">
    <citation type="journal article" date="2015" name="Front. Microbiol.">
        <title>Combining genomic sequencing methods to explore viral diversity and reveal potential virus-host interactions.</title>
        <authorList>
            <person name="Chow C.E."/>
            <person name="Winget D.M."/>
            <person name="White R.A.III."/>
            <person name="Hallam S.J."/>
            <person name="Suttle C.A."/>
        </authorList>
    </citation>
    <scope>NUCLEOTIDE SEQUENCE</scope>
    <source>
        <strain evidence="1">Anoxic3_4</strain>
    </source>
</reference>
<dbReference type="EMBL" id="KR029579">
    <property type="protein sequence ID" value="AKH46118.1"/>
    <property type="molecule type" value="Genomic_DNA"/>
</dbReference>
<evidence type="ECO:0000313" key="1">
    <source>
        <dbReference type="EMBL" id="AKH46118.1"/>
    </source>
</evidence>
<sequence>MAYLFHHLRHRILQHNSVGFFRSALCRTRKSRRKSDLFSDHFFCCLNNIKLRRSGEISWIAWKPESGSHFYQRC</sequence>
<reference evidence="1" key="2">
    <citation type="submission" date="2015-03" db="EMBL/GenBank/DDBJ databases">
        <authorList>
            <person name="Chow C.-E.T."/>
            <person name="Winget D.M."/>
            <person name="White R.A.III."/>
            <person name="Hallam S.J."/>
            <person name="Suttle C.A."/>
        </authorList>
    </citation>
    <scope>NUCLEOTIDE SEQUENCE</scope>
    <source>
        <strain evidence="1">Anoxic3_4</strain>
    </source>
</reference>
<organism evidence="1">
    <name type="scientific">uncultured marine virus</name>
    <dbReference type="NCBI Taxonomy" id="186617"/>
    <lineage>
        <taxon>Viruses</taxon>
        <taxon>environmental samples</taxon>
    </lineage>
</organism>
<protein>
    <submittedName>
        <fullName evidence="1">Uncharacterized protein</fullName>
    </submittedName>
</protein>
<proteinExistence type="predicted"/>
<accession>A0A0F7L3R8</accession>